<dbReference type="VEuPathDB" id="MicrosporidiaDB:CWI36_0609p0030"/>
<organism evidence="2 3">
    <name type="scientific">Hamiltosporidium magnivora</name>
    <dbReference type="NCBI Taxonomy" id="148818"/>
    <lineage>
        <taxon>Eukaryota</taxon>
        <taxon>Fungi</taxon>
        <taxon>Fungi incertae sedis</taxon>
        <taxon>Microsporidia</taxon>
        <taxon>Dubosqiidae</taxon>
        <taxon>Hamiltosporidium</taxon>
    </lineage>
</organism>
<dbReference type="Proteomes" id="UP000291404">
    <property type="component" value="Unassembled WGS sequence"/>
</dbReference>
<accession>A0A4Q9LPN2</accession>
<keyword evidence="3" id="KW-1185">Reference proteome</keyword>
<protein>
    <submittedName>
        <fullName evidence="2">Uncharacterized protein</fullName>
    </submittedName>
</protein>
<evidence type="ECO:0000313" key="2">
    <source>
        <dbReference type="EMBL" id="TBU09481.1"/>
    </source>
</evidence>
<feature type="non-terminal residue" evidence="2">
    <location>
        <position position="95"/>
    </location>
</feature>
<comment type="caution">
    <text evidence="2">The sequence shown here is derived from an EMBL/GenBank/DDBJ whole genome shotgun (WGS) entry which is preliminary data.</text>
</comment>
<dbReference type="EMBL" id="PITI01000609">
    <property type="protein sequence ID" value="TBU05625.1"/>
    <property type="molecule type" value="Genomic_DNA"/>
</dbReference>
<evidence type="ECO:0000313" key="1">
    <source>
        <dbReference type="EMBL" id="TBU05625.1"/>
    </source>
</evidence>
<proteinExistence type="predicted"/>
<name>A0A4Q9LPN2_9MICR</name>
<dbReference type="VEuPathDB" id="MicrosporidiaDB:CWI36_0025p0010"/>
<reference evidence="2 3" key="1">
    <citation type="submission" date="2017-12" db="EMBL/GenBank/DDBJ databases">
        <authorList>
            <person name="Pombert J.-F."/>
            <person name="Haag K.L."/>
            <person name="Ebert D."/>
        </authorList>
    </citation>
    <scope>NUCLEOTIDE SEQUENCE [LARGE SCALE GENOMIC DNA]</scope>
    <source>
        <strain evidence="2">BE-OM-2</strain>
    </source>
</reference>
<dbReference type="AlphaFoldDB" id="A0A4Q9LPN2"/>
<dbReference type="VEuPathDB" id="MicrosporidiaDB:CWI39_1642p0010"/>
<sequence>MMCEAMLKAINIKRNFTFWALYILSISKVILTQKTIALHFYETEEIQLTKNGTKNCDYFDECFYFDDQKPILYSLDSNSKVLQVFIINLETFFLN</sequence>
<evidence type="ECO:0000313" key="3">
    <source>
        <dbReference type="Proteomes" id="UP000291404"/>
    </source>
</evidence>
<dbReference type="EMBL" id="PITI01000025">
    <property type="protein sequence ID" value="TBU09481.1"/>
    <property type="molecule type" value="Genomic_DNA"/>
</dbReference>
<gene>
    <name evidence="2" type="ORF">CWI36_0025p0010</name>
    <name evidence="1" type="ORF">CWI36_0609p0030</name>
</gene>